<evidence type="ECO:0000313" key="3">
    <source>
        <dbReference type="Proteomes" id="UP000474676"/>
    </source>
</evidence>
<dbReference type="EMBL" id="VUMZ01000010">
    <property type="protein sequence ID" value="MST52605.1"/>
    <property type="molecule type" value="Genomic_DNA"/>
</dbReference>
<dbReference type="SUPFAM" id="SSF46785">
    <property type="entry name" value="Winged helix' DNA-binding domain"/>
    <property type="match status" value="1"/>
</dbReference>
<dbReference type="InterPro" id="IPR036390">
    <property type="entry name" value="WH_DNA-bd_sf"/>
</dbReference>
<gene>
    <name evidence="2" type="ORF">FYJ64_09870</name>
</gene>
<dbReference type="Proteomes" id="UP000474676">
    <property type="component" value="Unassembled WGS sequence"/>
</dbReference>
<reference evidence="2 3" key="1">
    <citation type="submission" date="2019-08" db="EMBL/GenBank/DDBJ databases">
        <title>In-depth cultivation of the pig gut microbiome towards novel bacterial diversity and tailored functional studies.</title>
        <authorList>
            <person name="Wylensek D."/>
            <person name="Hitch T.C.A."/>
            <person name="Clavel T."/>
        </authorList>
    </citation>
    <scope>NUCLEOTIDE SEQUENCE [LARGE SCALE GENOMIC DNA]</scope>
    <source>
        <strain evidence="2 3">WCA-MUC-591-APC-3H</strain>
    </source>
</reference>
<accession>A0A6L5Y7W9</accession>
<protein>
    <submittedName>
        <fullName evidence="2">Uncharacterized protein</fullName>
    </submittedName>
</protein>
<keyword evidence="3" id="KW-1185">Reference proteome</keyword>
<dbReference type="RefSeq" id="WP_154574993.1">
    <property type="nucleotide sequence ID" value="NZ_VUMZ01000010.1"/>
</dbReference>
<keyword evidence="1" id="KW-1133">Transmembrane helix</keyword>
<keyword evidence="1" id="KW-0812">Transmembrane</keyword>
<proteinExistence type="predicted"/>
<feature type="transmembrane region" description="Helical" evidence="1">
    <location>
        <begin position="58"/>
        <end position="79"/>
    </location>
</feature>
<name>A0A6L5Y7W9_9FIRM</name>
<comment type="caution">
    <text evidence="2">The sequence shown here is derived from an EMBL/GenBank/DDBJ whole genome shotgun (WGS) entry which is preliminary data.</text>
</comment>
<evidence type="ECO:0000256" key="1">
    <source>
        <dbReference type="SAM" id="Phobius"/>
    </source>
</evidence>
<dbReference type="GeneID" id="303115628"/>
<keyword evidence="1" id="KW-0472">Membrane</keyword>
<dbReference type="Pfam" id="PF09639">
    <property type="entry name" value="YjcQ"/>
    <property type="match status" value="1"/>
</dbReference>
<organism evidence="2 3">
    <name type="scientific">Hornefia butyriciproducens</name>
    <dbReference type="NCBI Taxonomy" id="2652293"/>
    <lineage>
        <taxon>Bacteria</taxon>
        <taxon>Bacillati</taxon>
        <taxon>Bacillota</taxon>
        <taxon>Clostridia</taxon>
        <taxon>Peptostreptococcales</taxon>
        <taxon>Anaerovoracaceae</taxon>
        <taxon>Hornefia</taxon>
    </lineage>
</organism>
<dbReference type="AlphaFoldDB" id="A0A6L5Y7W9"/>
<dbReference type="InterPro" id="IPR018597">
    <property type="entry name" value="Phage_Tuc2009_YjcQ"/>
</dbReference>
<sequence>MAKDDYNVVVFKILTYLYACLKMKALFEDNVFRQIIDKQQVSDEYLADILHIMTEEGLIVGLVFTMTWGIHTFWHLIAITS</sequence>
<evidence type="ECO:0000313" key="2">
    <source>
        <dbReference type="EMBL" id="MST52605.1"/>
    </source>
</evidence>